<dbReference type="Gene3D" id="1.10.287.3510">
    <property type="match status" value="1"/>
</dbReference>
<evidence type="ECO:0000256" key="1">
    <source>
        <dbReference type="ARBA" id="ARBA00004141"/>
    </source>
</evidence>
<dbReference type="GO" id="GO:0016020">
    <property type="term" value="C:membrane"/>
    <property type="evidence" value="ECO:0007669"/>
    <property type="project" value="UniProtKB-SubCell"/>
</dbReference>
<comment type="subcellular location">
    <subcellularLocation>
        <location evidence="1">Membrane</location>
        <topology evidence="1">Multi-pass membrane protein</topology>
    </subcellularLocation>
</comment>
<accession>A0A343C3K6</accession>
<gene>
    <name evidence="12" type="primary">nad4l</name>
</gene>
<evidence type="ECO:0000256" key="5">
    <source>
        <dbReference type="ARBA" id="ARBA00022967"/>
    </source>
</evidence>
<evidence type="ECO:0000256" key="9">
    <source>
        <dbReference type="ARBA" id="ARBA00031586"/>
    </source>
</evidence>
<comment type="catalytic activity">
    <reaction evidence="10">
        <text>a ubiquinone + NADH + 5 H(+)(in) = a ubiquinol + NAD(+) + 4 H(+)(out)</text>
        <dbReference type="Rhea" id="RHEA:29091"/>
        <dbReference type="Rhea" id="RHEA-COMP:9565"/>
        <dbReference type="Rhea" id="RHEA-COMP:9566"/>
        <dbReference type="ChEBI" id="CHEBI:15378"/>
        <dbReference type="ChEBI" id="CHEBI:16389"/>
        <dbReference type="ChEBI" id="CHEBI:17976"/>
        <dbReference type="ChEBI" id="CHEBI:57540"/>
        <dbReference type="ChEBI" id="CHEBI:57945"/>
        <dbReference type="EC" id="7.1.1.2"/>
    </reaction>
</comment>
<geneLocation type="mitochondrion" evidence="12"/>
<comment type="similarity">
    <text evidence="2">Belongs to the complex I subunit 4L family.</text>
</comment>
<protein>
    <recommendedName>
        <fullName evidence="3">NADH-ubiquinone oxidoreductase chain 4L</fullName>
    </recommendedName>
    <alternativeName>
        <fullName evidence="9">NADH dehydrogenase subunit 4L</fullName>
    </alternativeName>
</protein>
<keyword evidence="4 11" id="KW-0812">Transmembrane</keyword>
<keyword evidence="8 11" id="KW-0472">Membrane</keyword>
<dbReference type="InterPro" id="IPR039428">
    <property type="entry name" value="NUOK/Mnh_C1-like"/>
</dbReference>
<reference evidence="12" key="1">
    <citation type="submission" date="2016-04" db="EMBL/GenBank/DDBJ databases">
        <title>Mitochondria of beetle species.</title>
        <authorList>
            <person name="Hunter A."/>
            <person name="Moriniere J."/>
            <person name="Tang P."/>
            <person name="Linard B."/>
            <person name="Crampton-Platt A."/>
            <person name="Vogler A.P."/>
        </authorList>
    </citation>
    <scope>NUCLEOTIDE SEQUENCE</scope>
</reference>
<evidence type="ECO:0000256" key="3">
    <source>
        <dbReference type="ARBA" id="ARBA00016612"/>
    </source>
</evidence>
<keyword evidence="6 11" id="KW-1133">Transmembrane helix</keyword>
<evidence type="ECO:0000256" key="7">
    <source>
        <dbReference type="ARBA" id="ARBA00023027"/>
    </source>
</evidence>
<evidence type="ECO:0000313" key="12">
    <source>
        <dbReference type="EMBL" id="ARH54599.1"/>
    </source>
</evidence>
<dbReference type="GO" id="GO:0008137">
    <property type="term" value="F:NADH dehydrogenase (ubiquinone) activity"/>
    <property type="evidence" value="ECO:0007669"/>
    <property type="project" value="UniProtKB-EC"/>
</dbReference>
<evidence type="ECO:0000256" key="11">
    <source>
        <dbReference type="SAM" id="Phobius"/>
    </source>
</evidence>
<keyword evidence="12" id="KW-0496">Mitochondrion</keyword>
<feature type="transmembrane region" description="Helical" evidence="11">
    <location>
        <begin position="6"/>
        <end position="22"/>
    </location>
</feature>
<evidence type="ECO:0000256" key="10">
    <source>
        <dbReference type="ARBA" id="ARBA00049551"/>
    </source>
</evidence>
<evidence type="ECO:0000256" key="4">
    <source>
        <dbReference type="ARBA" id="ARBA00022692"/>
    </source>
</evidence>
<proteinExistence type="inferred from homology"/>
<keyword evidence="5" id="KW-1278">Translocase</keyword>
<feature type="transmembrane region" description="Helical" evidence="11">
    <location>
        <begin position="27"/>
        <end position="47"/>
    </location>
</feature>
<name>A0A343C3K6_9CUCU</name>
<evidence type="ECO:0000256" key="2">
    <source>
        <dbReference type="ARBA" id="ARBA00010519"/>
    </source>
</evidence>
<evidence type="ECO:0000256" key="8">
    <source>
        <dbReference type="ARBA" id="ARBA00023136"/>
    </source>
</evidence>
<sequence>MLIYLYVAMATFISGLIVYSSNRKHLLLMLLSLEFITLSLYLIIFLYENNLSYEYFFSMIFLTFSVCEGSLGLAMLVSMIRSCGNDYVISNSILW</sequence>
<dbReference type="AlphaFoldDB" id="A0A343C3K6"/>
<keyword evidence="7" id="KW-0520">NAD</keyword>
<organism evidence="12">
    <name type="scientific">Pyrrhidium sanguineum</name>
    <dbReference type="NCBI Taxonomy" id="1323404"/>
    <lineage>
        <taxon>Eukaryota</taxon>
        <taxon>Metazoa</taxon>
        <taxon>Ecdysozoa</taxon>
        <taxon>Arthropoda</taxon>
        <taxon>Hexapoda</taxon>
        <taxon>Insecta</taxon>
        <taxon>Pterygota</taxon>
        <taxon>Neoptera</taxon>
        <taxon>Endopterygota</taxon>
        <taxon>Coleoptera</taxon>
        <taxon>Polyphaga</taxon>
        <taxon>Cucujiformia</taxon>
        <taxon>Chrysomeloidea</taxon>
        <taxon>Cerambycidae</taxon>
        <taxon>Cerambycinae</taxon>
        <taxon>Callidiini</taxon>
        <taxon>Pyrrhidium</taxon>
    </lineage>
</organism>
<dbReference type="Pfam" id="PF00420">
    <property type="entry name" value="Oxidored_q2"/>
    <property type="match status" value="1"/>
</dbReference>
<evidence type="ECO:0000256" key="6">
    <source>
        <dbReference type="ARBA" id="ARBA00022989"/>
    </source>
</evidence>
<dbReference type="EMBL" id="KX087339">
    <property type="protein sequence ID" value="ARH54599.1"/>
    <property type="molecule type" value="Genomic_DNA"/>
</dbReference>
<feature type="transmembrane region" description="Helical" evidence="11">
    <location>
        <begin position="53"/>
        <end position="77"/>
    </location>
</feature>